<feature type="compositionally biased region" description="Basic and acidic residues" evidence="9">
    <location>
        <begin position="622"/>
        <end position="643"/>
    </location>
</feature>
<dbReference type="SMART" id="SM00415">
    <property type="entry name" value="HSF"/>
    <property type="match status" value="1"/>
</dbReference>
<evidence type="ECO:0000259" key="10">
    <source>
        <dbReference type="SMART" id="SM00415"/>
    </source>
</evidence>
<comment type="similarity">
    <text evidence="2 8">Belongs to the HSF family.</text>
</comment>
<dbReference type="Proteomes" id="UP000325313">
    <property type="component" value="Unassembled WGS sequence"/>
</dbReference>
<keyword evidence="3" id="KW-0805">Transcription regulation</keyword>
<reference evidence="11 12" key="1">
    <citation type="submission" date="2019-05" db="EMBL/GenBank/DDBJ databases">
        <title>Emergence of the Ug99 lineage of the wheat stem rust pathogen through somatic hybridization.</title>
        <authorList>
            <person name="Li F."/>
            <person name="Upadhyaya N.M."/>
            <person name="Sperschneider J."/>
            <person name="Matny O."/>
            <person name="Nguyen-Phuc H."/>
            <person name="Mago R."/>
            <person name="Raley C."/>
            <person name="Miller M.E."/>
            <person name="Silverstein K.A.T."/>
            <person name="Henningsen E."/>
            <person name="Hirsch C.D."/>
            <person name="Visser B."/>
            <person name="Pretorius Z.A."/>
            <person name="Steffenson B.J."/>
            <person name="Schwessinger B."/>
            <person name="Dodds P.N."/>
            <person name="Figueroa M."/>
        </authorList>
    </citation>
    <scope>NUCLEOTIDE SEQUENCE [LARGE SCALE GENOMIC DNA]</scope>
    <source>
        <strain evidence="11 12">Ug99</strain>
    </source>
</reference>
<feature type="compositionally biased region" description="Polar residues" evidence="9">
    <location>
        <begin position="348"/>
        <end position="369"/>
    </location>
</feature>
<dbReference type="PRINTS" id="PR00056">
    <property type="entry name" value="HSFDOMAIN"/>
</dbReference>
<dbReference type="FunFam" id="1.10.10.10:FF:000027">
    <property type="entry name" value="Heat shock transcription factor 1"/>
    <property type="match status" value="1"/>
</dbReference>
<evidence type="ECO:0000256" key="3">
    <source>
        <dbReference type="ARBA" id="ARBA00023015"/>
    </source>
</evidence>
<accession>A0A5B0RDM1</accession>
<feature type="compositionally biased region" description="Basic residues" evidence="9">
    <location>
        <begin position="300"/>
        <end position="315"/>
    </location>
</feature>
<feature type="compositionally biased region" description="Low complexity" evidence="9">
    <location>
        <begin position="516"/>
        <end position="526"/>
    </location>
</feature>
<feature type="region of interest" description="Disordered" evidence="9">
    <location>
        <begin position="720"/>
        <end position="747"/>
    </location>
</feature>
<feature type="compositionally biased region" description="Polar residues" evidence="9">
    <location>
        <begin position="377"/>
        <end position="388"/>
    </location>
</feature>
<evidence type="ECO:0000256" key="7">
    <source>
        <dbReference type="ARBA" id="ARBA00062171"/>
    </source>
</evidence>
<feature type="region of interest" description="Disordered" evidence="9">
    <location>
        <begin position="779"/>
        <end position="872"/>
    </location>
</feature>
<feature type="compositionally biased region" description="Polar residues" evidence="9">
    <location>
        <begin position="820"/>
        <end position="835"/>
    </location>
</feature>
<proteinExistence type="inferred from homology"/>
<dbReference type="Gene3D" id="1.10.10.10">
    <property type="entry name" value="Winged helix-like DNA-binding domain superfamily/Winged helix DNA-binding domain"/>
    <property type="match status" value="1"/>
</dbReference>
<dbReference type="InterPro" id="IPR036388">
    <property type="entry name" value="WH-like_DNA-bd_sf"/>
</dbReference>
<feature type="compositionally biased region" description="Polar residues" evidence="9">
    <location>
        <begin position="263"/>
        <end position="277"/>
    </location>
</feature>
<name>A0A5B0RDM1_PUCGR</name>
<comment type="subcellular location">
    <subcellularLocation>
        <location evidence="1">Nucleus</location>
    </subcellularLocation>
</comment>
<dbReference type="EMBL" id="VDEP01000206">
    <property type="protein sequence ID" value="KAA1123840.1"/>
    <property type="molecule type" value="Genomic_DNA"/>
</dbReference>
<evidence type="ECO:0000256" key="5">
    <source>
        <dbReference type="ARBA" id="ARBA00023163"/>
    </source>
</evidence>
<evidence type="ECO:0000256" key="6">
    <source>
        <dbReference type="ARBA" id="ARBA00023242"/>
    </source>
</evidence>
<dbReference type="AlphaFoldDB" id="A0A5B0RDM1"/>
<feature type="region of interest" description="Disordered" evidence="9">
    <location>
        <begin position="620"/>
        <end position="677"/>
    </location>
</feature>
<feature type="compositionally biased region" description="Polar residues" evidence="9">
    <location>
        <begin position="409"/>
        <end position="449"/>
    </location>
</feature>
<dbReference type="PANTHER" id="PTHR10015:SF427">
    <property type="entry name" value="HEAT SHOCK FACTOR PROTEIN"/>
    <property type="match status" value="1"/>
</dbReference>
<dbReference type="SUPFAM" id="SSF46785">
    <property type="entry name" value="Winged helix' DNA-binding domain"/>
    <property type="match status" value="1"/>
</dbReference>
<evidence type="ECO:0000313" key="12">
    <source>
        <dbReference type="Proteomes" id="UP000325313"/>
    </source>
</evidence>
<comment type="subunit">
    <text evidence="7">Homotrimer. Homotrimerization increases the affinity of HSF1 to DNA. Interacts with transcriptional coregulator SSA1 on chromatin.</text>
</comment>
<evidence type="ECO:0000256" key="8">
    <source>
        <dbReference type="RuleBase" id="RU004020"/>
    </source>
</evidence>
<evidence type="ECO:0000256" key="1">
    <source>
        <dbReference type="ARBA" id="ARBA00004123"/>
    </source>
</evidence>
<organism evidence="11 12">
    <name type="scientific">Puccinia graminis f. sp. tritici</name>
    <dbReference type="NCBI Taxonomy" id="56615"/>
    <lineage>
        <taxon>Eukaryota</taxon>
        <taxon>Fungi</taxon>
        <taxon>Dikarya</taxon>
        <taxon>Basidiomycota</taxon>
        <taxon>Pucciniomycotina</taxon>
        <taxon>Pucciniomycetes</taxon>
        <taxon>Pucciniales</taxon>
        <taxon>Pucciniaceae</taxon>
        <taxon>Puccinia</taxon>
    </lineage>
</organism>
<dbReference type="GO" id="GO:0043565">
    <property type="term" value="F:sequence-specific DNA binding"/>
    <property type="evidence" value="ECO:0007669"/>
    <property type="project" value="InterPro"/>
</dbReference>
<dbReference type="GO" id="GO:0005634">
    <property type="term" value="C:nucleus"/>
    <property type="evidence" value="ECO:0007669"/>
    <property type="project" value="UniProtKB-SubCell"/>
</dbReference>
<dbReference type="Pfam" id="PF00447">
    <property type="entry name" value="HSF_DNA-bind"/>
    <property type="match status" value="1"/>
</dbReference>
<feature type="region of interest" description="Disordered" evidence="9">
    <location>
        <begin position="256"/>
        <end position="326"/>
    </location>
</feature>
<feature type="region of interest" description="Disordered" evidence="9">
    <location>
        <begin position="490"/>
        <end position="530"/>
    </location>
</feature>
<feature type="region of interest" description="Disordered" evidence="9">
    <location>
        <begin position="345"/>
        <end position="449"/>
    </location>
</feature>
<dbReference type="InterPro" id="IPR036390">
    <property type="entry name" value="WH_DNA-bd_sf"/>
</dbReference>
<feature type="compositionally biased region" description="Low complexity" evidence="9">
    <location>
        <begin position="392"/>
        <end position="408"/>
    </location>
</feature>
<evidence type="ECO:0000313" key="11">
    <source>
        <dbReference type="EMBL" id="KAA1123840.1"/>
    </source>
</evidence>
<comment type="caution">
    <text evidence="11">The sequence shown here is derived from an EMBL/GenBank/DDBJ whole genome shotgun (WGS) entry which is preliminary data.</text>
</comment>
<feature type="compositionally biased region" description="Low complexity" evidence="9">
    <location>
        <begin position="841"/>
        <end position="862"/>
    </location>
</feature>
<keyword evidence="6" id="KW-0539">Nucleus</keyword>
<gene>
    <name evidence="11" type="primary">HSF1_5</name>
    <name evidence="11" type="ORF">PGTUg99_025436</name>
</gene>
<keyword evidence="5" id="KW-0804">Transcription</keyword>
<feature type="compositionally biased region" description="Polar residues" evidence="9">
    <location>
        <begin position="159"/>
        <end position="183"/>
    </location>
</feature>
<dbReference type="GO" id="GO:0003700">
    <property type="term" value="F:DNA-binding transcription factor activity"/>
    <property type="evidence" value="ECO:0007669"/>
    <property type="project" value="InterPro"/>
</dbReference>
<dbReference type="PANTHER" id="PTHR10015">
    <property type="entry name" value="HEAT SHOCK TRANSCRIPTION FACTOR"/>
    <property type="match status" value="1"/>
</dbReference>
<dbReference type="InterPro" id="IPR000232">
    <property type="entry name" value="HSF_DNA-bd"/>
</dbReference>
<protein>
    <submittedName>
        <fullName evidence="11">Stress-responsive transcription factor hsf1</fullName>
    </submittedName>
</protein>
<sequence length="872" mass="95629">MSNSPSYPNTNNTVIDPNQPSMAITKRIHPGALTVDKGSSHRNTERPIPAFVTKLFTMVNDPNTDHLIKWSEPNGDSFFVVSSERFGRELLPKFFKHSNFGSFVRQLNMYGFHKVPHLNQGVLQGEIPETEMLEFTNINFQRSQPDLLCLIRRKKPVPESSNPAPNEPTETGSTPLPSNPSVPHTTDLQAILVDILAIRKHQTLMSSDLKTLQSSNAHLWKEAIANRDRIKRCQDTINKILGFLAQVFAGKVSNLEDPPLGNSGPSSNRNGVNLNRNTTDDHHIGILMREGGSIPDLDRHRSRAKSSREHHHHPHPNNFNYESSPSNTALSLYSQMRHPRLMLEDTQRPSSNSSTDQSHPLADNVSSFGKSLDGHASLQNLSFNPNNRNHTHSPTPSTHHTSSTTSSPKVGQSSQFQDSSIDPNLETSIDANGTNGQALHNPVSSTNDQYSPDAVLQALFNNNTSTGGFNINDNPFTSINWADLVSSDGLGGFNEDKGEPAMNPPSPLRITDGHSTRPVSRPSSSPMDMNTDSSTQLISNTQRQAHGIESVANKMDSLETAIKRLVNNLPDQMEDYLNPSELDKTDQNANPFNASHLSAAEIASDNQADFDADAFLRTLMPPEDRSQAENRQLYENEEERRTEMSVVLPAGIQTRSVSAAANGKQRSDEHPQSQASASMDALDIEKFLDEWTCQDPSRILPGLTPLVSPVPTPRLELNESEARMAGQPGGSTAAFQDPVASSSSVDKPLKTHSIEAPKSSASVAFDLNDDDHLRRIMSSKKSPTDHRHGHSISHPGTAISNPPPHPPRKRLLEDPGPPQSALTPLTSHQLLSNPFNHLPISSQPSSSSAPNMTTTATTTSSPHFIHNKKTRL</sequence>
<feature type="domain" description="HSF-type DNA-binding" evidence="10">
    <location>
        <begin position="47"/>
        <end position="154"/>
    </location>
</feature>
<evidence type="ECO:0000256" key="2">
    <source>
        <dbReference type="ARBA" id="ARBA00006403"/>
    </source>
</evidence>
<keyword evidence="4" id="KW-0238">DNA-binding</keyword>
<evidence type="ECO:0000256" key="9">
    <source>
        <dbReference type="SAM" id="MobiDB-lite"/>
    </source>
</evidence>
<feature type="region of interest" description="Disordered" evidence="9">
    <location>
        <begin position="156"/>
        <end position="183"/>
    </location>
</feature>
<evidence type="ECO:0000256" key="4">
    <source>
        <dbReference type="ARBA" id="ARBA00023125"/>
    </source>
</evidence>